<organism evidence="1 2">
    <name type="scientific">Methylomonas koyamae</name>
    <dbReference type="NCBI Taxonomy" id="702114"/>
    <lineage>
        <taxon>Bacteria</taxon>
        <taxon>Pseudomonadati</taxon>
        <taxon>Pseudomonadota</taxon>
        <taxon>Gammaproteobacteria</taxon>
        <taxon>Methylococcales</taxon>
        <taxon>Methylococcaceae</taxon>
        <taxon>Methylomonas</taxon>
    </lineage>
</organism>
<keyword evidence="2" id="KW-1185">Reference proteome</keyword>
<gene>
    <name evidence="1" type="ORF">A1356_08520</name>
</gene>
<reference evidence="1 2" key="1">
    <citation type="submission" date="2016-03" db="EMBL/GenBank/DDBJ databases">
        <authorList>
            <person name="Heylen K."/>
            <person name="De Vos P."/>
            <person name="Vekeman B."/>
        </authorList>
    </citation>
    <scope>NUCLEOTIDE SEQUENCE [LARGE SCALE GENOMIC DNA]</scope>
    <source>
        <strain evidence="1 2">R-49807</strain>
    </source>
</reference>
<dbReference type="EMBL" id="LUUL01000062">
    <property type="protein sequence ID" value="OAI27734.1"/>
    <property type="molecule type" value="Genomic_DNA"/>
</dbReference>
<comment type="caution">
    <text evidence="1">The sequence shown here is derived from an EMBL/GenBank/DDBJ whole genome shotgun (WGS) entry which is preliminary data.</text>
</comment>
<evidence type="ECO:0000313" key="1">
    <source>
        <dbReference type="EMBL" id="OAI27734.1"/>
    </source>
</evidence>
<accession>A0AA91DE01</accession>
<dbReference type="Proteomes" id="UP000077734">
    <property type="component" value="Unassembled WGS sequence"/>
</dbReference>
<protein>
    <submittedName>
        <fullName evidence="1">Uncharacterized protein</fullName>
    </submittedName>
</protein>
<dbReference type="AlphaFoldDB" id="A0AA91DE01"/>
<evidence type="ECO:0000313" key="2">
    <source>
        <dbReference type="Proteomes" id="UP000077734"/>
    </source>
</evidence>
<sequence length="109" mass="12300">MAIITENELKAKLHSSGWTFHDICAIKCVNAPFEVLDSLMPKLYAATGFDKYELFLEDIDDSRTSDPGEIIFDYTCWDVYVRRNADSETAISQALAVLCDIDGFLARHC</sequence>
<proteinExistence type="predicted"/>
<name>A0AA91DE01_9GAMM</name>
<dbReference type="RefSeq" id="WP_064026079.1">
    <property type="nucleotide sequence ID" value="NZ_LUUL01000062.1"/>
</dbReference>